<dbReference type="Gene3D" id="1.10.10.1590">
    <property type="entry name" value="NADH-quinone oxidoreductase subunit E"/>
    <property type="match status" value="1"/>
</dbReference>
<dbReference type="PANTHER" id="PTHR43342">
    <property type="entry name" value="NADH-QUINONE OXIDOREDUCTASE, E SUBUNIT"/>
    <property type="match status" value="1"/>
</dbReference>
<proteinExistence type="predicted"/>
<reference evidence="5" key="2">
    <citation type="journal article" date="2013" name="PLoS ONE">
        <title>Genome implosion elicits host-confinement in Alcaligenaceae: evidence from the comparative genomics of Tetrathiobacter kashmirensis, a pathogen in the making.</title>
        <authorList>
            <person name="Ghosh W."/>
            <person name="Alam M."/>
            <person name="Roy C."/>
            <person name="Pyne P."/>
            <person name="George A."/>
            <person name="Chakraborty R."/>
            <person name="Majumder S."/>
            <person name="Agarwal A."/>
            <person name="Chakraborty S."/>
            <person name="Majumdar S."/>
            <person name="Gupta S.K."/>
        </authorList>
    </citation>
    <scope>NUCLEOTIDE SEQUENCE [LARGE SCALE GENOMIC DNA]</scope>
    <source>
        <strain evidence="5">WT001</strain>
    </source>
</reference>
<dbReference type="GO" id="GO:0016491">
    <property type="term" value="F:oxidoreductase activity"/>
    <property type="evidence" value="ECO:0007669"/>
    <property type="project" value="UniProtKB-KW"/>
</dbReference>
<dbReference type="EMBL" id="CP003555">
    <property type="protein sequence ID" value="AFK61802.1"/>
    <property type="molecule type" value="Genomic_DNA"/>
</dbReference>
<evidence type="ECO:0000256" key="1">
    <source>
        <dbReference type="ARBA" id="ARBA00022723"/>
    </source>
</evidence>
<dbReference type="CDD" id="cd03081">
    <property type="entry name" value="TRX_Fd_NuoE_FDH_gamma"/>
    <property type="match status" value="1"/>
</dbReference>
<gene>
    <name evidence="4" type="ordered locus">TKWG_06835</name>
</gene>
<keyword evidence="3" id="KW-0411">Iron-sulfur</keyword>
<dbReference type="HOGENOM" id="CLU_054362_2_2_4"/>
<dbReference type="STRING" id="1036672.TKWG_06835"/>
<organism evidence="4 5">
    <name type="scientific">Advenella kashmirensis (strain DSM 17095 / LMG 22695 / WT001)</name>
    <name type="common">Tetrathiobacter kashmirensis</name>
    <dbReference type="NCBI Taxonomy" id="1036672"/>
    <lineage>
        <taxon>Bacteria</taxon>
        <taxon>Pseudomonadati</taxon>
        <taxon>Pseudomonadota</taxon>
        <taxon>Betaproteobacteria</taxon>
        <taxon>Burkholderiales</taxon>
        <taxon>Alcaligenaceae</taxon>
    </lineage>
</organism>
<accession>I3U9W4</accession>
<evidence type="ECO:0000313" key="5">
    <source>
        <dbReference type="Proteomes" id="UP000005267"/>
    </source>
</evidence>
<dbReference type="Proteomes" id="UP000005267">
    <property type="component" value="Chromosome"/>
</dbReference>
<dbReference type="InterPro" id="IPR036249">
    <property type="entry name" value="Thioredoxin-like_sf"/>
</dbReference>
<keyword evidence="5" id="KW-1185">Reference proteome</keyword>
<dbReference type="PANTHER" id="PTHR43342:SF1">
    <property type="entry name" value="BIFURCATING [FEFE] HYDROGENASE GAMMA SUBUNIT"/>
    <property type="match status" value="1"/>
</dbReference>
<reference evidence="4 5" key="1">
    <citation type="journal article" date="2011" name="J. Bacteriol.">
        <title>Whole-genome shotgun sequencing of the sulfur-oxidizing chemoautotroph Tetrathiobacter kashmirensis.</title>
        <authorList>
            <person name="Ghosh W."/>
            <person name="George A."/>
            <person name="Agarwal A."/>
            <person name="Raj P."/>
            <person name="Alam M."/>
            <person name="Pyne P."/>
            <person name="Das Gupta S.K."/>
        </authorList>
    </citation>
    <scope>NUCLEOTIDE SEQUENCE [LARGE SCALE GENOMIC DNA]</scope>
    <source>
        <strain evidence="4 5">WT001</strain>
    </source>
</reference>
<evidence type="ECO:0000313" key="4">
    <source>
        <dbReference type="EMBL" id="AFK61802.1"/>
    </source>
</evidence>
<dbReference type="NCBIfam" id="NF004638">
    <property type="entry name" value="PRK05988.1"/>
    <property type="match status" value="1"/>
</dbReference>
<keyword evidence="2" id="KW-0408">Iron</keyword>
<keyword evidence="4" id="KW-0560">Oxidoreductase</keyword>
<dbReference type="Pfam" id="PF01257">
    <property type="entry name" value="2Fe-2S_thioredx"/>
    <property type="match status" value="1"/>
</dbReference>
<dbReference type="GO" id="GO:0046872">
    <property type="term" value="F:metal ion binding"/>
    <property type="evidence" value="ECO:0007669"/>
    <property type="project" value="UniProtKB-KW"/>
</dbReference>
<dbReference type="InterPro" id="IPR028431">
    <property type="entry name" value="NADP_DH_HndA-like"/>
</dbReference>
<protein>
    <submittedName>
        <fullName evidence="4">Formate dehydrogenase subunit gamma</fullName>
        <ecNumber evidence="4">1.2.1.2</ecNumber>
    </submittedName>
</protein>
<evidence type="ECO:0000256" key="3">
    <source>
        <dbReference type="ARBA" id="ARBA00023014"/>
    </source>
</evidence>
<dbReference type="InterPro" id="IPR041921">
    <property type="entry name" value="NuoE_N"/>
</dbReference>
<dbReference type="EC" id="1.2.1.2" evidence="4"/>
<keyword evidence="1" id="KW-0479">Metal-binding</keyword>
<dbReference type="SUPFAM" id="SSF52833">
    <property type="entry name" value="Thioredoxin-like"/>
    <property type="match status" value="1"/>
</dbReference>
<sequence>MATIEAISTFVKWEFNIPALCGAAAFYYDANYILNRLKHVSETAMSKTGISSPFIQSVDNKIRKMIPLTPETPNSRAVSVSLVKLGNMPGALLPVLHDIQDTLGYIPPECVDQIGQALNLSRAEVHGVITFYPHFHTTPKGAVHIEVCRAESCQAMGSAQLEAHIREATGCDMNSTRADGQVSVDAVYCLGLCAQSPNIMINGEPCAHVTPQTFDELYREHTEAVSV</sequence>
<dbReference type="KEGG" id="aka:TKWG_06835"/>
<dbReference type="AlphaFoldDB" id="I3U9W4"/>
<dbReference type="GO" id="GO:0051536">
    <property type="term" value="F:iron-sulfur cluster binding"/>
    <property type="evidence" value="ECO:0007669"/>
    <property type="project" value="UniProtKB-KW"/>
</dbReference>
<dbReference type="Gene3D" id="3.40.30.10">
    <property type="entry name" value="Glutaredoxin"/>
    <property type="match status" value="1"/>
</dbReference>
<evidence type="ECO:0000256" key="2">
    <source>
        <dbReference type="ARBA" id="ARBA00023004"/>
    </source>
</evidence>
<name>I3U9W4_ADVKW</name>